<evidence type="ECO:0000313" key="3">
    <source>
        <dbReference type="Proteomes" id="UP000177501"/>
    </source>
</evidence>
<dbReference type="InterPro" id="IPR005883">
    <property type="entry name" value="PilM"/>
</dbReference>
<dbReference type="Gene3D" id="3.30.420.40">
    <property type="match status" value="2"/>
</dbReference>
<dbReference type="PANTHER" id="PTHR32432:SF3">
    <property type="entry name" value="ETHANOLAMINE UTILIZATION PROTEIN EUTJ"/>
    <property type="match status" value="1"/>
</dbReference>
<sequence length="472" mass="53489">MISKTFVSLYFFSDRLLLLQLDASKKKVKKYSSVDLPEGVLRKNKVYDKELLATTLRSVWSKLKIKEKSVGLVIPELSTFTKLLTIPKINLSEMDEAVRWQAQEFLPTNLTEMTMDWKIVSRKDREYEVLVVALEKKILSDYVESAELAGLYPIAVEIPSLCLVRAADEKDEVGKLIFYKNFGEIVIILTQGGKIFGSSVLETKDSASYLNTVKRMVSHYKDVKVEKIYLGGAEISENLANELGKITGGEVKLIKSRISGINEKQMQEFIIPLNMQFNQWTEPSDPFSLNLLPPNLVDKYKSAKLRLQIWSLTLTITLFVWISFLVTLGAYLFMNQQISEAKIKNGSTSSFADQRQKAISDVKYINGVTDKVTKIKKSTFYPQNMLQLVNSAKPPGVTIIKYKLDLDRGQIDVEGSAINRQELITFKDNLEANSDISSIQIPVTSFETETNLQFRLGFEYKPIKATVPAVKR</sequence>
<evidence type="ECO:0000256" key="1">
    <source>
        <dbReference type="SAM" id="Phobius"/>
    </source>
</evidence>
<dbReference type="InterPro" id="IPR043129">
    <property type="entry name" value="ATPase_NBD"/>
</dbReference>
<dbReference type="PANTHER" id="PTHR32432">
    <property type="entry name" value="CELL DIVISION PROTEIN FTSA-RELATED"/>
    <property type="match status" value="1"/>
</dbReference>
<accession>A0A1F8B7V4</accession>
<keyword evidence="1" id="KW-0472">Membrane</keyword>
<dbReference type="AlphaFoldDB" id="A0A1F8B7V4"/>
<feature type="transmembrane region" description="Helical" evidence="1">
    <location>
        <begin position="309"/>
        <end position="334"/>
    </location>
</feature>
<dbReference type="Pfam" id="PF11104">
    <property type="entry name" value="PilM_2"/>
    <property type="match status" value="1"/>
</dbReference>
<dbReference type="InterPro" id="IPR050696">
    <property type="entry name" value="FtsA/MreB"/>
</dbReference>
<dbReference type="STRING" id="1802514.A2955_04255"/>
<reference evidence="2 3" key="1">
    <citation type="journal article" date="2016" name="Nat. Commun.">
        <title>Thousands of microbial genomes shed light on interconnected biogeochemical processes in an aquifer system.</title>
        <authorList>
            <person name="Anantharaman K."/>
            <person name="Brown C.T."/>
            <person name="Hug L.A."/>
            <person name="Sharon I."/>
            <person name="Castelle C.J."/>
            <person name="Probst A.J."/>
            <person name="Thomas B.C."/>
            <person name="Singh A."/>
            <person name="Wilkins M.J."/>
            <person name="Karaoz U."/>
            <person name="Brodie E.L."/>
            <person name="Williams K.H."/>
            <person name="Hubbard S.S."/>
            <person name="Banfield J.F."/>
        </authorList>
    </citation>
    <scope>NUCLEOTIDE SEQUENCE [LARGE SCALE GENOMIC DNA]</scope>
</reference>
<evidence type="ECO:0000313" key="2">
    <source>
        <dbReference type="EMBL" id="OGM60126.1"/>
    </source>
</evidence>
<proteinExistence type="predicted"/>
<protein>
    <submittedName>
        <fullName evidence="2">Uncharacterized protein</fullName>
    </submittedName>
</protein>
<name>A0A1F8B7V4_9BACT</name>
<keyword evidence="1" id="KW-1133">Transmembrane helix</keyword>
<gene>
    <name evidence="2" type="ORF">A2955_04255</name>
</gene>
<dbReference type="SUPFAM" id="SSF53067">
    <property type="entry name" value="Actin-like ATPase domain"/>
    <property type="match status" value="1"/>
</dbReference>
<keyword evidence="1" id="KW-0812">Transmembrane</keyword>
<organism evidence="2 3">
    <name type="scientific">Candidatus Woesebacteria bacterium RIFCSPLOWO2_01_FULL_37_19</name>
    <dbReference type="NCBI Taxonomy" id="1802514"/>
    <lineage>
        <taxon>Bacteria</taxon>
        <taxon>Candidatus Woeseibacteriota</taxon>
    </lineage>
</organism>
<dbReference type="EMBL" id="MGHA01000021">
    <property type="protein sequence ID" value="OGM60126.1"/>
    <property type="molecule type" value="Genomic_DNA"/>
</dbReference>
<dbReference type="Gene3D" id="3.30.1490.300">
    <property type="match status" value="1"/>
</dbReference>
<dbReference type="Proteomes" id="UP000177501">
    <property type="component" value="Unassembled WGS sequence"/>
</dbReference>
<comment type="caution">
    <text evidence="2">The sequence shown here is derived from an EMBL/GenBank/DDBJ whole genome shotgun (WGS) entry which is preliminary data.</text>
</comment>